<evidence type="ECO:0000313" key="5">
    <source>
        <dbReference type="EMBL" id="ACI65556.1"/>
    </source>
</evidence>
<dbReference type="Pfam" id="PF00462">
    <property type="entry name" value="Glutaredoxin"/>
    <property type="match status" value="1"/>
</dbReference>
<sequence>MLGFNALFFFLLIATSCSSENLSTGEDAKLYVQQHISGSDAMVFAKSYCPYCKATRSLLMQLQEESKTSWTLDIVDLDLMPEDDGPFLQMELLIATNQKTVPSIFIGGEHVGGNLELQALYNSGNLEKTLEAAAQQRRHKGVTW</sequence>
<dbReference type="Proteomes" id="UP000000759">
    <property type="component" value="Chromosome 3"/>
</dbReference>
<dbReference type="GO" id="GO:0015038">
    <property type="term" value="F:glutathione disulfide oxidoreductase activity"/>
    <property type="evidence" value="ECO:0007669"/>
    <property type="project" value="TreeGrafter"/>
</dbReference>
<reference evidence="5 6" key="1">
    <citation type="journal article" date="2008" name="Nature">
        <title>The Phaeodactylum genome reveals the evolutionary history of diatom genomes.</title>
        <authorList>
            <person name="Bowler C."/>
            <person name="Allen A.E."/>
            <person name="Badger J.H."/>
            <person name="Grimwood J."/>
            <person name="Jabbari K."/>
            <person name="Kuo A."/>
            <person name="Maheswari U."/>
            <person name="Martens C."/>
            <person name="Maumus F."/>
            <person name="Otillar R.P."/>
            <person name="Rayko E."/>
            <person name="Salamov A."/>
            <person name="Vandepoele K."/>
            <person name="Beszteri B."/>
            <person name="Gruber A."/>
            <person name="Heijde M."/>
            <person name="Katinka M."/>
            <person name="Mock T."/>
            <person name="Valentin K."/>
            <person name="Verret F."/>
            <person name="Berges J.A."/>
            <person name="Brownlee C."/>
            <person name="Cadoret J.P."/>
            <person name="Chiovitti A."/>
            <person name="Choi C.J."/>
            <person name="Coesel S."/>
            <person name="De Martino A."/>
            <person name="Detter J.C."/>
            <person name="Durkin C."/>
            <person name="Falciatore A."/>
            <person name="Fournet J."/>
            <person name="Haruta M."/>
            <person name="Huysman M.J."/>
            <person name="Jenkins B.D."/>
            <person name="Jiroutova K."/>
            <person name="Jorgensen R.E."/>
            <person name="Joubert Y."/>
            <person name="Kaplan A."/>
            <person name="Kroger N."/>
            <person name="Kroth P.G."/>
            <person name="La Roche J."/>
            <person name="Lindquist E."/>
            <person name="Lommer M."/>
            <person name="Martin-Jezequel V."/>
            <person name="Lopez P.J."/>
            <person name="Lucas S."/>
            <person name="Mangogna M."/>
            <person name="McGinnis K."/>
            <person name="Medlin L.K."/>
            <person name="Montsant A."/>
            <person name="Oudot-Le Secq M.P."/>
            <person name="Napoli C."/>
            <person name="Obornik M."/>
            <person name="Parker M.S."/>
            <person name="Petit J.L."/>
            <person name="Porcel B.M."/>
            <person name="Poulsen N."/>
            <person name="Robison M."/>
            <person name="Rychlewski L."/>
            <person name="Rynearson T.A."/>
            <person name="Schmutz J."/>
            <person name="Shapiro H."/>
            <person name="Siaut M."/>
            <person name="Stanley M."/>
            <person name="Sussman M.R."/>
            <person name="Taylor A.R."/>
            <person name="Vardi A."/>
            <person name="von Dassow P."/>
            <person name="Vyverman W."/>
            <person name="Willis A."/>
            <person name="Wyrwicz L.S."/>
            <person name="Rokhsar D.S."/>
            <person name="Weissenbach J."/>
            <person name="Armbrust E.V."/>
            <person name="Green B.R."/>
            <person name="Van de Peer Y."/>
            <person name="Grigoriev I.V."/>
        </authorList>
    </citation>
    <scope>NUCLEOTIDE SEQUENCE [LARGE SCALE GENOMIC DNA]</scope>
    <source>
        <strain evidence="5 6">CCAP 1055/1</strain>
    </source>
</reference>
<feature type="chain" id="PRO_5002841164" description="Glutaredoxin domain-containing protein" evidence="3">
    <location>
        <begin position="20"/>
        <end position="144"/>
    </location>
</feature>
<feature type="domain" description="Glutaredoxin" evidence="4">
    <location>
        <begin position="42"/>
        <end position="111"/>
    </location>
</feature>
<evidence type="ECO:0000256" key="3">
    <source>
        <dbReference type="SAM" id="SignalP"/>
    </source>
</evidence>
<keyword evidence="2" id="KW-0676">Redox-active center</keyword>
<reference evidence="6" key="2">
    <citation type="submission" date="2008-08" db="EMBL/GenBank/DDBJ databases">
        <authorList>
            <consortium name="Diatom Consortium"/>
            <person name="Grigoriev I."/>
            <person name="Grimwood J."/>
            <person name="Kuo A."/>
            <person name="Otillar R.P."/>
            <person name="Salamov A."/>
            <person name="Detter J.C."/>
            <person name="Lindquist E."/>
            <person name="Shapiro H."/>
            <person name="Lucas S."/>
            <person name="Glavina del Rio T."/>
            <person name="Pitluck S."/>
            <person name="Rokhsar D."/>
            <person name="Bowler C."/>
        </authorList>
    </citation>
    <scope>GENOME REANNOTATION</scope>
    <source>
        <strain evidence="6">CCAP 1055/1</strain>
    </source>
</reference>
<dbReference type="PaxDb" id="2850-Phatr10584"/>
<dbReference type="PROSITE" id="PS51354">
    <property type="entry name" value="GLUTAREDOXIN_2"/>
    <property type="match status" value="1"/>
</dbReference>
<keyword evidence="3" id="KW-0732">Signal</keyword>
<dbReference type="AlphaFoldDB" id="B5Y4Y1"/>
<dbReference type="PROSITE" id="PS00195">
    <property type="entry name" value="GLUTAREDOXIN_1"/>
    <property type="match status" value="1"/>
</dbReference>
<dbReference type="InParanoid" id="B5Y4Y1"/>
<dbReference type="STRING" id="556484.B5Y4Y1"/>
<evidence type="ECO:0000313" key="6">
    <source>
        <dbReference type="Proteomes" id="UP000000759"/>
    </source>
</evidence>
<dbReference type="EMBL" id="CP001142">
    <property type="protein sequence ID" value="ACI65556.1"/>
    <property type="molecule type" value="Genomic_DNA"/>
</dbReference>
<dbReference type="InterPro" id="IPR014025">
    <property type="entry name" value="Glutaredoxin_subgr"/>
</dbReference>
<proteinExistence type="predicted"/>
<evidence type="ECO:0000256" key="2">
    <source>
        <dbReference type="ARBA" id="ARBA00023284"/>
    </source>
</evidence>
<dbReference type="PANTHER" id="PTHR45694">
    <property type="entry name" value="GLUTAREDOXIN 2"/>
    <property type="match status" value="1"/>
</dbReference>
<dbReference type="KEGG" id="pti:PHATR_56497"/>
<dbReference type="GO" id="GO:0034599">
    <property type="term" value="P:cellular response to oxidative stress"/>
    <property type="evidence" value="ECO:0007669"/>
    <property type="project" value="TreeGrafter"/>
</dbReference>
<dbReference type="RefSeq" id="XP_002186086.1">
    <property type="nucleotide sequence ID" value="XM_002186050.1"/>
</dbReference>
<feature type="signal peptide" evidence="3">
    <location>
        <begin position="1"/>
        <end position="19"/>
    </location>
</feature>
<gene>
    <name evidence="5" type="primary">GLRX2</name>
    <name evidence="5" type="ORF">PHATR_56497</name>
</gene>
<dbReference type="GeneID" id="7204386"/>
<dbReference type="FunCoup" id="B5Y4Y1">
    <property type="interactions" value="86"/>
</dbReference>
<dbReference type="eggNOG" id="KOG1752">
    <property type="taxonomic scope" value="Eukaryota"/>
</dbReference>
<dbReference type="InterPro" id="IPR011767">
    <property type="entry name" value="GLR_AS"/>
</dbReference>
<organism evidence="5 6">
    <name type="scientific">Phaeodactylum tricornutum (strain CCAP 1055/1)</name>
    <dbReference type="NCBI Taxonomy" id="556484"/>
    <lineage>
        <taxon>Eukaryota</taxon>
        <taxon>Sar</taxon>
        <taxon>Stramenopiles</taxon>
        <taxon>Ochrophyta</taxon>
        <taxon>Bacillariophyta</taxon>
        <taxon>Bacillariophyceae</taxon>
        <taxon>Bacillariophycidae</taxon>
        <taxon>Naviculales</taxon>
        <taxon>Phaeodactylaceae</taxon>
        <taxon>Phaeodactylum</taxon>
    </lineage>
</organism>
<evidence type="ECO:0000256" key="1">
    <source>
        <dbReference type="ARBA" id="ARBA00023157"/>
    </source>
</evidence>
<dbReference type="PRINTS" id="PR00160">
    <property type="entry name" value="GLUTAREDOXIN"/>
</dbReference>
<dbReference type="Gene3D" id="3.40.30.10">
    <property type="entry name" value="Glutaredoxin"/>
    <property type="match status" value="1"/>
</dbReference>
<dbReference type="GO" id="GO:0005737">
    <property type="term" value="C:cytoplasm"/>
    <property type="evidence" value="ECO:0007669"/>
    <property type="project" value="TreeGrafter"/>
</dbReference>
<dbReference type="InterPro" id="IPR002109">
    <property type="entry name" value="Glutaredoxin"/>
</dbReference>
<evidence type="ECO:0000259" key="4">
    <source>
        <dbReference type="Pfam" id="PF00462"/>
    </source>
</evidence>
<keyword evidence="6" id="KW-1185">Reference proteome</keyword>
<protein>
    <recommendedName>
        <fullName evidence="4">Glutaredoxin domain-containing protein</fullName>
    </recommendedName>
</protein>
<dbReference type="InterPro" id="IPR036249">
    <property type="entry name" value="Thioredoxin-like_sf"/>
</dbReference>
<dbReference type="PANTHER" id="PTHR45694:SF18">
    <property type="entry name" value="GLUTAREDOXIN-1-RELATED"/>
    <property type="match status" value="1"/>
</dbReference>
<keyword evidence="1" id="KW-1015">Disulfide bond</keyword>
<dbReference type="SUPFAM" id="SSF52833">
    <property type="entry name" value="Thioredoxin-like"/>
    <property type="match status" value="1"/>
</dbReference>
<dbReference type="CDD" id="cd03419">
    <property type="entry name" value="GRX_GRXh_1_2_like"/>
    <property type="match status" value="1"/>
</dbReference>
<dbReference type="OrthoDB" id="44061at2759"/>
<name>B5Y4Y1_PHATC</name>
<accession>B5Y4Y1</accession>